<evidence type="ECO:0000313" key="4">
    <source>
        <dbReference type="Proteomes" id="UP001153714"/>
    </source>
</evidence>
<dbReference type="InterPro" id="IPR046347">
    <property type="entry name" value="bZIP_sf"/>
</dbReference>
<dbReference type="GO" id="GO:0003700">
    <property type="term" value="F:DNA-binding transcription factor activity"/>
    <property type="evidence" value="ECO:0007669"/>
    <property type="project" value="InterPro"/>
</dbReference>
<feature type="domain" description="BZIP" evidence="2">
    <location>
        <begin position="33"/>
        <end position="48"/>
    </location>
</feature>
<evidence type="ECO:0000259" key="2">
    <source>
        <dbReference type="PROSITE" id="PS00036"/>
    </source>
</evidence>
<feature type="region of interest" description="Disordered" evidence="1">
    <location>
        <begin position="1"/>
        <end position="66"/>
    </location>
</feature>
<feature type="region of interest" description="Disordered" evidence="1">
    <location>
        <begin position="82"/>
        <end position="115"/>
    </location>
</feature>
<dbReference type="Proteomes" id="UP001153714">
    <property type="component" value="Chromosome 19"/>
</dbReference>
<proteinExistence type="predicted"/>
<protein>
    <recommendedName>
        <fullName evidence="2">BZIP domain-containing protein</fullName>
    </recommendedName>
</protein>
<evidence type="ECO:0000256" key="1">
    <source>
        <dbReference type="SAM" id="MobiDB-lite"/>
    </source>
</evidence>
<dbReference type="SUPFAM" id="SSF57959">
    <property type="entry name" value="Leucine zipper domain"/>
    <property type="match status" value="1"/>
</dbReference>
<dbReference type="Gene3D" id="1.20.5.170">
    <property type="match status" value="1"/>
</dbReference>
<reference evidence="3" key="2">
    <citation type="submission" date="2022-10" db="EMBL/GenBank/DDBJ databases">
        <authorList>
            <consortium name="ENA_rothamsted_submissions"/>
            <consortium name="culmorum"/>
            <person name="King R."/>
        </authorList>
    </citation>
    <scope>NUCLEOTIDE SEQUENCE</scope>
</reference>
<evidence type="ECO:0000313" key="3">
    <source>
        <dbReference type="EMBL" id="CAG9788219.1"/>
    </source>
</evidence>
<dbReference type="GO" id="GO:0005634">
    <property type="term" value="C:nucleus"/>
    <property type="evidence" value="ECO:0007669"/>
    <property type="project" value="UniProtKB-ARBA"/>
</dbReference>
<dbReference type="AlphaFoldDB" id="A0A9N9WE62"/>
<dbReference type="EMBL" id="OU893350">
    <property type="protein sequence ID" value="CAG9788219.1"/>
    <property type="molecule type" value="Genomic_DNA"/>
</dbReference>
<accession>A0A9N9WE62</accession>
<dbReference type="OrthoDB" id="6626600at2759"/>
<reference evidence="3" key="1">
    <citation type="submission" date="2021-12" db="EMBL/GenBank/DDBJ databases">
        <authorList>
            <person name="King R."/>
        </authorList>
    </citation>
    <scope>NUCLEOTIDE SEQUENCE</scope>
</reference>
<organism evidence="3 4">
    <name type="scientific">Diatraea saccharalis</name>
    <name type="common">sugarcane borer</name>
    <dbReference type="NCBI Taxonomy" id="40085"/>
    <lineage>
        <taxon>Eukaryota</taxon>
        <taxon>Metazoa</taxon>
        <taxon>Ecdysozoa</taxon>
        <taxon>Arthropoda</taxon>
        <taxon>Hexapoda</taxon>
        <taxon>Insecta</taxon>
        <taxon>Pterygota</taxon>
        <taxon>Neoptera</taxon>
        <taxon>Endopterygota</taxon>
        <taxon>Lepidoptera</taxon>
        <taxon>Glossata</taxon>
        <taxon>Ditrysia</taxon>
        <taxon>Pyraloidea</taxon>
        <taxon>Crambidae</taxon>
        <taxon>Crambinae</taxon>
        <taxon>Diatraea</taxon>
    </lineage>
</organism>
<gene>
    <name evidence="3" type="ORF">DIATSA_LOCUS6041</name>
</gene>
<sequence>MAKNNGENPVENPRMRRMDCSTNPETPNEAYKKQRERNNIAAKQSRHRRSEGDVSRPSSVKDPACVPSVQVFPDTVESFTQLSPSSMHEAEALYKPSASLPPKKSDQYDVESLEY</sequence>
<dbReference type="PROSITE" id="PS00036">
    <property type="entry name" value="BZIP_BASIC"/>
    <property type="match status" value="1"/>
</dbReference>
<name>A0A9N9WE62_9NEOP</name>
<keyword evidence="4" id="KW-1185">Reference proteome</keyword>
<dbReference type="InterPro" id="IPR004827">
    <property type="entry name" value="bZIP"/>
</dbReference>